<reference evidence="10" key="2">
    <citation type="submission" date="2016-07" db="EMBL/GenBank/DDBJ databases">
        <title>Evolution of pathogenesis and genome organization in the Tremellales.</title>
        <authorList>
            <person name="Cuomo C."/>
            <person name="Litvintseva A."/>
            <person name="Heitman J."/>
            <person name="Chen Y."/>
            <person name="Sun S."/>
            <person name="Springer D."/>
            <person name="Dromer F."/>
            <person name="Young S."/>
            <person name="Zeng Q."/>
            <person name="Chapman S."/>
            <person name="Gujja S."/>
            <person name="Saif S."/>
            <person name="Birren B."/>
        </authorList>
    </citation>
    <scope>NUCLEOTIDE SEQUENCE</scope>
    <source>
        <strain evidence="10">CBS 10737</strain>
    </source>
</reference>
<sequence length="669" mass="73568">MMNGRKTDSSPFEHLRLTVDAATLDAALGKRAVQAIDLDGTLIHSDEKTASDILTEQLERIWNEYPNGLLDMSEEKLERLPPDEDSVEKHDATEEKEKEQDPFKMMSRTDMDKLRSEVHEQLNSARNELWFVLELAKTLAVSSNFTAQPPAAPNQPAEAASKKAKAKAAQKANEAGTKASLPTSVSQEPPILPAGTYSTTPSTQSAKPTHVQIHDLELVLAAKQQALDECSALIDSAVSELQMMATAGDRFWRDVRKLKEGENGRNQWAVLPKPDFGRTMSAGEMAKDVIIPYAIDEAPQITRSRCLAAFDLDPTKEDALTFGSRSYLRLRATLKDVSGAVVGSSPTPGTDSSDVRAEMEAAQMEAFDEDLFGELRYEAAQMSKSELDSRAIALPIAEYTLSFELYDTRTSSQTPTSPLCDLMVSSARLNLINLHKYRKTRLVRTVLKNTAAPTILKPILQGLRYRQLCNIVNATLTNFSNLFKTAGLESSHDNRLDPGQPLSDVVSGFIMGESDTATLQISHKLELPGCPGVKIEISAPFRTKVIFNNASFDLANPAQLPHVLAEEFASQLLHLVYAEIRDRLSSQNVSIKSGVFLDELEGTLHLGHLGYLRITIPPPFHNVICNVDQNSATEESITSTGPNQSYDARRDGSLYIWLDGIAESLIASQ</sequence>
<feature type="region of interest" description="Disordered" evidence="9">
    <location>
        <begin position="79"/>
        <end position="101"/>
    </location>
</feature>
<keyword evidence="8" id="KW-0010">Activator</keyword>
<evidence type="ECO:0000256" key="8">
    <source>
        <dbReference type="RuleBase" id="RU364140"/>
    </source>
</evidence>
<evidence type="ECO:0000256" key="2">
    <source>
        <dbReference type="ARBA" id="ARBA00005635"/>
    </source>
</evidence>
<dbReference type="GO" id="GO:0016592">
    <property type="term" value="C:mediator complex"/>
    <property type="evidence" value="ECO:0007669"/>
    <property type="project" value="InterPro"/>
</dbReference>
<evidence type="ECO:0000313" key="10">
    <source>
        <dbReference type="EMBL" id="OCF52848.1"/>
    </source>
</evidence>
<dbReference type="STRING" id="1296096.A0A1B9IB32"/>
<evidence type="ECO:0000256" key="5">
    <source>
        <dbReference type="ARBA" id="ARBA00023163"/>
    </source>
</evidence>
<comment type="similarity">
    <text evidence="2 8">Belongs to the Mediator complex subunit 17 family.</text>
</comment>
<reference evidence="10" key="1">
    <citation type="submission" date="2013-07" db="EMBL/GenBank/DDBJ databases">
        <title>The Genome Sequence of Cryptococcus pinus CBS10737.</title>
        <authorList>
            <consortium name="The Broad Institute Genome Sequencing Platform"/>
            <person name="Cuomo C."/>
            <person name="Litvintseva A."/>
            <person name="Chen Y."/>
            <person name="Heitman J."/>
            <person name="Sun S."/>
            <person name="Springer D."/>
            <person name="Dromer F."/>
            <person name="Young S.K."/>
            <person name="Zeng Q."/>
            <person name="Gargeya S."/>
            <person name="Fitzgerald M."/>
            <person name="Abouelleil A."/>
            <person name="Alvarado L."/>
            <person name="Berlin A.M."/>
            <person name="Chapman S.B."/>
            <person name="Dewar J."/>
            <person name="Goldberg J."/>
            <person name="Griggs A."/>
            <person name="Gujja S."/>
            <person name="Hansen M."/>
            <person name="Howarth C."/>
            <person name="Imamovic A."/>
            <person name="Larimer J."/>
            <person name="McCowan C."/>
            <person name="Murphy C."/>
            <person name="Pearson M."/>
            <person name="Priest M."/>
            <person name="Roberts A."/>
            <person name="Saif S."/>
            <person name="Shea T."/>
            <person name="Sykes S."/>
            <person name="Wortman J."/>
            <person name="Nusbaum C."/>
            <person name="Birren B."/>
        </authorList>
    </citation>
    <scope>NUCLEOTIDE SEQUENCE [LARGE SCALE GENOMIC DNA]</scope>
    <source>
        <strain evidence="10">CBS 10737</strain>
    </source>
</reference>
<keyword evidence="5 8" id="KW-0804">Transcription</keyword>
<dbReference type="AlphaFoldDB" id="A0A1B9IB32"/>
<proteinExistence type="inferred from homology"/>
<protein>
    <recommendedName>
        <fullName evidence="3 8">Mediator of RNA polymerase II transcription subunit 17</fullName>
    </recommendedName>
    <alternativeName>
        <fullName evidence="7 8">Mediator complex subunit 17</fullName>
    </alternativeName>
</protein>
<dbReference type="GO" id="GO:0006357">
    <property type="term" value="P:regulation of transcription by RNA polymerase II"/>
    <property type="evidence" value="ECO:0007669"/>
    <property type="project" value="InterPro"/>
</dbReference>
<dbReference type="Pfam" id="PF10156">
    <property type="entry name" value="Med17"/>
    <property type="match status" value="1"/>
</dbReference>
<dbReference type="EMBL" id="KI894007">
    <property type="protein sequence ID" value="OCF52848.1"/>
    <property type="molecule type" value="Genomic_DNA"/>
</dbReference>
<evidence type="ECO:0000256" key="9">
    <source>
        <dbReference type="SAM" id="MobiDB-lite"/>
    </source>
</evidence>
<keyword evidence="4 8" id="KW-0805">Transcription regulation</keyword>
<name>A0A1B9IB32_9TREE</name>
<evidence type="ECO:0000256" key="4">
    <source>
        <dbReference type="ARBA" id="ARBA00023015"/>
    </source>
</evidence>
<organism evidence="10">
    <name type="scientific">Kwoniella pini CBS 10737</name>
    <dbReference type="NCBI Taxonomy" id="1296096"/>
    <lineage>
        <taxon>Eukaryota</taxon>
        <taxon>Fungi</taxon>
        <taxon>Dikarya</taxon>
        <taxon>Basidiomycota</taxon>
        <taxon>Agaricomycotina</taxon>
        <taxon>Tremellomycetes</taxon>
        <taxon>Tremellales</taxon>
        <taxon>Cryptococcaceae</taxon>
        <taxon>Kwoniella</taxon>
    </lineage>
</organism>
<dbReference type="PANTHER" id="PTHR13114:SF7">
    <property type="entry name" value="MEDIATOR OF RNA POLYMERASE II TRANSCRIPTION SUBUNIT 17"/>
    <property type="match status" value="1"/>
</dbReference>
<dbReference type="GO" id="GO:0003712">
    <property type="term" value="F:transcription coregulator activity"/>
    <property type="evidence" value="ECO:0007669"/>
    <property type="project" value="InterPro"/>
</dbReference>
<dbReference type="PANTHER" id="PTHR13114">
    <property type="entry name" value="MEDIATOR OF RNA POLYMERASE II TRANSCRIPTION SUBUNIT 17"/>
    <property type="match status" value="1"/>
</dbReference>
<accession>A0A1B9IB32</accession>
<dbReference type="InterPro" id="IPR019313">
    <property type="entry name" value="Mediator_Med17"/>
</dbReference>
<evidence type="ECO:0000256" key="1">
    <source>
        <dbReference type="ARBA" id="ARBA00004123"/>
    </source>
</evidence>
<comment type="subunit">
    <text evidence="8">Component of the Mediator complex.</text>
</comment>
<evidence type="ECO:0000256" key="6">
    <source>
        <dbReference type="ARBA" id="ARBA00023242"/>
    </source>
</evidence>
<dbReference type="OrthoDB" id="10251234at2759"/>
<comment type="subcellular location">
    <subcellularLocation>
        <location evidence="1 8">Nucleus</location>
    </subcellularLocation>
</comment>
<evidence type="ECO:0000256" key="7">
    <source>
        <dbReference type="ARBA" id="ARBA00032014"/>
    </source>
</evidence>
<gene>
    <name evidence="8" type="primary">MED17</name>
    <name evidence="10" type="ORF">I206_00146</name>
</gene>
<keyword evidence="6 8" id="KW-0539">Nucleus</keyword>
<comment type="function">
    <text evidence="8">Component of the Mediator complex, a coactivator involved in the regulated transcription of nearly all RNA polymerase II-dependent genes. Mediator functions as a bridge to convey information from gene-specific regulatory proteins to the basal RNA polymerase II transcription machinery. Mediator is recruited to promoters by direct interactions with regulatory proteins and serves as a scaffold for the assembly of a functional preinitiation complex with RNA polymerase II and the general transcription factors.</text>
</comment>
<dbReference type="GO" id="GO:0070847">
    <property type="term" value="C:core mediator complex"/>
    <property type="evidence" value="ECO:0007669"/>
    <property type="project" value="TreeGrafter"/>
</dbReference>
<feature type="region of interest" description="Disordered" evidence="9">
    <location>
        <begin position="147"/>
        <end position="192"/>
    </location>
</feature>
<evidence type="ECO:0000256" key="3">
    <source>
        <dbReference type="ARBA" id="ARBA00019610"/>
    </source>
</evidence>